<feature type="transmembrane region" description="Helical" evidence="4">
    <location>
        <begin position="65"/>
        <end position="84"/>
    </location>
</feature>
<keyword evidence="3 4" id="KW-0472">Membrane</keyword>
<gene>
    <name evidence="5" type="ORF">TIFTF001_010891</name>
</gene>
<dbReference type="PANTHER" id="PTHR31218">
    <property type="entry name" value="WAT1-RELATED PROTEIN"/>
    <property type="match status" value="1"/>
</dbReference>
<name>A0AA88DHS3_FICCA</name>
<feature type="transmembrane region" description="Helical" evidence="4">
    <location>
        <begin position="21"/>
        <end position="39"/>
    </location>
</feature>
<keyword evidence="6" id="KW-1185">Reference proteome</keyword>
<evidence type="ECO:0000256" key="2">
    <source>
        <dbReference type="ARBA" id="ARBA00022989"/>
    </source>
</evidence>
<feature type="transmembrane region" description="Helical" evidence="4">
    <location>
        <begin position="131"/>
        <end position="156"/>
    </location>
</feature>
<keyword evidence="2 4" id="KW-1133">Transmembrane helix</keyword>
<feature type="transmembrane region" description="Helical" evidence="4">
    <location>
        <begin position="168"/>
        <end position="188"/>
    </location>
</feature>
<reference evidence="5" key="1">
    <citation type="submission" date="2023-07" db="EMBL/GenBank/DDBJ databases">
        <title>draft genome sequence of fig (Ficus carica).</title>
        <authorList>
            <person name="Takahashi T."/>
            <person name="Nishimura K."/>
        </authorList>
    </citation>
    <scope>NUCLEOTIDE SEQUENCE</scope>
</reference>
<dbReference type="AlphaFoldDB" id="A0AA88DHS3"/>
<feature type="transmembrane region" description="Helical" evidence="4">
    <location>
        <begin position="96"/>
        <end position="119"/>
    </location>
</feature>
<proteinExistence type="predicted"/>
<organism evidence="5 6">
    <name type="scientific">Ficus carica</name>
    <name type="common">Common fig</name>
    <dbReference type="NCBI Taxonomy" id="3494"/>
    <lineage>
        <taxon>Eukaryota</taxon>
        <taxon>Viridiplantae</taxon>
        <taxon>Streptophyta</taxon>
        <taxon>Embryophyta</taxon>
        <taxon>Tracheophyta</taxon>
        <taxon>Spermatophyta</taxon>
        <taxon>Magnoliopsida</taxon>
        <taxon>eudicotyledons</taxon>
        <taxon>Gunneridae</taxon>
        <taxon>Pentapetalae</taxon>
        <taxon>rosids</taxon>
        <taxon>fabids</taxon>
        <taxon>Rosales</taxon>
        <taxon>Moraceae</taxon>
        <taxon>Ficeae</taxon>
        <taxon>Ficus</taxon>
    </lineage>
</organism>
<protein>
    <recommendedName>
        <fullName evidence="7">WAT1-related protein</fullName>
    </recommendedName>
</protein>
<evidence type="ECO:0000256" key="4">
    <source>
        <dbReference type="SAM" id="Phobius"/>
    </source>
</evidence>
<evidence type="ECO:0000256" key="1">
    <source>
        <dbReference type="ARBA" id="ARBA00022692"/>
    </source>
</evidence>
<dbReference type="Proteomes" id="UP001187192">
    <property type="component" value="Unassembled WGS sequence"/>
</dbReference>
<evidence type="ECO:0000313" key="5">
    <source>
        <dbReference type="EMBL" id="GMN41664.1"/>
    </source>
</evidence>
<keyword evidence="1 4" id="KW-0812">Transmembrane</keyword>
<dbReference type="GO" id="GO:0016020">
    <property type="term" value="C:membrane"/>
    <property type="evidence" value="ECO:0007669"/>
    <property type="project" value="InterPro"/>
</dbReference>
<evidence type="ECO:0000256" key="3">
    <source>
        <dbReference type="ARBA" id="ARBA00023136"/>
    </source>
</evidence>
<dbReference type="GO" id="GO:0022857">
    <property type="term" value="F:transmembrane transporter activity"/>
    <property type="evidence" value="ECO:0007669"/>
    <property type="project" value="InterPro"/>
</dbReference>
<evidence type="ECO:0008006" key="7">
    <source>
        <dbReference type="Google" id="ProtNLM"/>
    </source>
</evidence>
<comment type="caution">
    <text evidence="5">The sequence shown here is derived from an EMBL/GenBank/DDBJ whole genome shotgun (WGS) entry which is preliminary data.</text>
</comment>
<sequence>MFGLVRAGMEALDWRSSSSQAKTLGTIVSITGAFVVTFYKGPPITKRLSLPNLSNQLLFSSHSQWILGGLFLASDCFVSSLWYIVQASTQKKYPYVLLAVMYQTGFSAIMAAIFALIVANDASAWKLKLDMGLVSILYTAIVSTAIRYSLITWCVWKAGALYCAMFKPLGIIFTVFMGAIFLGESFYLGR</sequence>
<evidence type="ECO:0000313" key="6">
    <source>
        <dbReference type="Proteomes" id="UP001187192"/>
    </source>
</evidence>
<dbReference type="EMBL" id="BTGU01000013">
    <property type="protein sequence ID" value="GMN41664.1"/>
    <property type="molecule type" value="Genomic_DNA"/>
</dbReference>
<dbReference type="InterPro" id="IPR030184">
    <property type="entry name" value="WAT1-related"/>
</dbReference>
<accession>A0AA88DHS3</accession>